<dbReference type="Proteomes" id="UP000003536">
    <property type="component" value="Unassembled WGS sequence"/>
</dbReference>
<organism evidence="1 2">
    <name type="scientific">Salmonella enterica subsp. enterica serovar Wandsworth str. A4-580</name>
    <dbReference type="NCBI Taxonomy" id="913086"/>
    <lineage>
        <taxon>Bacteria</taxon>
        <taxon>Pseudomonadati</taxon>
        <taxon>Pseudomonadota</taxon>
        <taxon>Gammaproteobacteria</taxon>
        <taxon>Enterobacterales</taxon>
        <taxon>Enterobacteriaceae</taxon>
        <taxon>Salmonella</taxon>
    </lineage>
</organism>
<comment type="caution">
    <text evidence="1">The sequence shown here is derived from an EMBL/GenBank/DDBJ whole genome shotgun (WGS) entry which is preliminary data.</text>
</comment>
<dbReference type="PATRIC" id="fig|913086.3.peg.1263"/>
<gene>
    <name evidence="1" type="ORF">LTSEWAN_1605</name>
</gene>
<reference evidence="1 2" key="1">
    <citation type="journal article" date="2011" name="BMC Genomics">
        <title>Genome sequencing reveals diversification of virulence factor content and possible host adaptation in distinct subpopulations of Salmonella enterica.</title>
        <authorList>
            <person name="den Bakker H.C."/>
            <person name="Moreno Switt A.I."/>
            <person name="Govoni G."/>
            <person name="Cummings C.A."/>
            <person name="Ranieri M.L."/>
            <person name="Degoricija L."/>
            <person name="Hoelzer K."/>
            <person name="Rodriguez-Rivera L.D."/>
            <person name="Brown S."/>
            <person name="Bolchacova E."/>
            <person name="Furtado M.R."/>
            <person name="Wiedmann M."/>
        </authorList>
    </citation>
    <scope>NUCLEOTIDE SEQUENCE [LARGE SCALE GENOMIC DNA]</scope>
    <source>
        <strain evidence="1 2">A4-580</strain>
    </source>
</reference>
<evidence type="ECO:0000313" key="2">
    <source>
        <dbReference type="Proteomes" id="UP000003536"/>
    </source>
</evidence>
<dbReference type="EMBL" id="AFCX01000521">
    <property type="protein sequence ID" value="EHD04795.1"/>
    <property type="molecule type" value="Genomic_DNA"/>
</dbReference>
<evidence type="ECO:0000313" key="1">
    <source>
        <dbReference type="EMBL" id="EHD04795.1"/>
    </source>
</evidence>
<dbReference type="AlphaFoldDB" id="G5S9F5"/>
<proteinExistence type="predicted"/>
<accession>G5S9F5</accession>
<protein>
    <submittedName>
        <fullName evidence="1">Uncharacterized protein</fullName>
    </submittedName>
</protein>
<sequence>MDQRLFVRGHHRRQQLYWRQTAPEKYRKHPGMLMAGP</sequence>
<name>G5S9F5_SALET</name>